<feature type="transmembrane region" description="Helical" evidence="1">
    <location>
        <begin position="77"/>
        <end position="94"/>
    </location>
</feature>
<accession>A0ABV3FTY1</accession>
<reference evidence="2 3" key="1">
    <citation type="submission" date="2024-06" db="EMBL/GenBank/DDBJ databases">
        <title>The Natural Products Discovery Center: Release of the First 8490 Sequenced Strains for Exploring Actinobacteria Biosynthetic Diversity.</title>
        <authorList>
            <person name="Kalkreuter E."/>
            <person name="Kautsar S.A."/>
            <person name="Yang D."/>
            <person name="Bader C.D."/>
            <person name="Teijaro C.N."/>
            <person name="Fluegel L."/>
            <person name="Davis C.M."/>
            <person name="Simpson J.R."/>
            <person name="Lauterbach L."/>
            <person name="Steele A.D."/>
            <person name="Gui C."/>
            <person name="Meng S."/>
            <person name="Li G."/>
            <person name="Viehrig K."/>
            <person name="Ye F."/>
            <person name="Su P."/>
            <person name="Kiefer A.F."/>
            <person name="Nichols A."/>
            <person name="Cepeda A.J."/>
            <person name="Yan W."/>
            <person name="Fan B."/>
            <person name="Jiang Y."/>
            <person name="Adhikari A."/>
            <person name="Zheng C.-J."/>
            <person name="Schuster L."/>
            <person name="Cowan T.M."/>
            <person name="Smanski M.J."/>
            <person name="Chevrette M.G."/>
            <person name="De Carvalho L.P.S."/>
            <person name="Shen B."/>
        </authorList>
    </citation>
    <scope>NUCLEOTIDE SEQUENCE [LARGE SCALE GENOMIC DNA]</scope>
    <source>
        <strain evidence="2 3">NPDC050403</strain>
    </source>
</reference>
<evidence type="ECO:0008006" key="4">
    <source>
        <dbReference type="Google" id="ProtNLM"/>
    </source>
</evidence>
<proteinExistence type="predicted"/>
<organism evidence="2 3">
    <name type="scientific">Nocardia aurea</name>
    <dbReference type="NCBI Taxonomy" id="2144174"/>
    <lineage>
        <taxon>Bacteria</taxon>
        <taxon>Bacillati</taxon>
        <taxon>Actinomycetota</taxon>
        <taxon>Actinomycetes</taxon>
        <taxon>Mycobacteriales</taxon>
        <taxon>Nocardiaceae</taxon>
        <taxon>Nocardia</taxon>
    </lineage>
</organism>
<feature type="transmembrane region" description="Helical" evidence="1">
    <location>
        <begin position="106"/>
        <end position="125"/>
    </location>
</feature>
<keyword evidence="1" id="KW-1133">Transmembrane helix</keyword>
<evidence type="ECO:0000256" key="1">
    <source>
        <dbReference type="SAM" id="Phobius"/>
    </source>
</evidence>
<keyword evidence="1" id="KW-0812">Transmembrane</keyword>
<keyword evidence="3" id="KW-1185">Reference proteome</keyword>
<dbReference type="EMBL" id="JBFAKC010000006">
    <property type="protein sequence ID" value="MEV0708853.1"/>
    <property type="molecule type" value="Genomic_DNA"/>
</dbReference>
<feature type="transmembrane region" description="Helical" evidence="1">
    <location>
        <begin position="47"/>
        <end position="70"/>
    </location>
</feature>
<protein>
    <recommendedName>
        <fullName evidence="4">MFS transporter</fullName>
    </recommendedName>
</protein>
<evidence type="ECO:0000313" key="3">
    <source>
        <dbReference type="Proteomes" id="UP001551695"/>
    </source>
</evidence>
<name>A0ABV3FTY1_9NOCA</name>
<comment type="caution">
    <text evidence="2">The sequence shown here is derived from an EMBL/GenBank/DDBJ whole genome shotgun (WGS) entry which is preliminary data.</text>
</comment>
<evidence type="ECO:0000313" key="2">
    <source>
        <dbReference type="EMBL" id="MEV0708853.1"/>
    </source>
</evidence>
<keyword evidence="1" id="KW-0472">Membrane</keyword>
<dbReference type="RefSeq" id="WP_357783993.1">
    <property type="nucleotide sequence ID" value="NZ_JBFAKC010000006.1"/>
</dbReference>
<sequence>MSIEFVRPAAGFRGAVALLRGGSAGAISGALSLAAHGWVSDGMAPESATLVLLVAASAVIGALVAGLAPLRDTSHGLVAALIGGQLLGHLTMGLDSARTHHGDLAPTPRMIAAHIVAAFVAAALIRGAEAAYRIGTTVLARVLPIRHRAPVIAEPAPLRTAHRDRVILRILAAAALRTRGPPLAVSF</sequence>
<dbReference type="Proteomes" id="UP001551695">
    <property type="component" value="Unassembled WGS sequence"/>
</dbReference>
<gene>
    <name evidence="2" type="ORF">AB0I48_14940</name>
</gene>